<keyword evidence="2" id="KW-1185">Reference proteome</keyword>
<organism evidence="1 2">
    <name type="scientific">Collibacillus ludicampi</name>
    <dbReference type="NCBI Taxonomy" id="2771369"/>
    <lineage>
        <taxon>Bacteria</taxon>
        <taxon>Bacillati</taxon>
        <taxon>Bacillota</taxon>
        <taxon>Bacilli</taxon>
        <taxon>Bacillales</taxon>
        <taxon>Alicyclobacillaceae</taxon>
        <taxon>Collibacillus</taxon>
    </lineage>
</organism>
<dbReference type="AlphaFoldDB" id="A0AAV4L9T3"/>
<protein>
    <submittedName>
        <fullName evidence="1">Uncharacterized protein</fullName>
    </submittedName>
</protein>
<reference evidence="1" key="1">
    <citation type="journal article" date="2023" name="Int. J. Syst. Evol. Microbiol.">
        <title>Collibacillus ludicampi gen. nov., sp. nov., a new soil bacterium of the family Alicyclobacillaceae.</title>
        <authorList>
            <person name="Jojima T."/>
            <person name="Ioku Y."/>
            <person name="Fukuta Y."/>
            <person name="Shirasaka N."/>
            <person name="Matsumura Y."/>
            <person name="Mori M."/>
        </authorList>
    </citation>
    <scope>NUCLEOTIDE SEQUENCE</scope>
    <source>
        <strain evidence="1">TP075</strain>
    </source>
</reference>
<dbReference type="RefSeq" id="WP_282197775.1">
    <property type="nucleotide sequence ID" value="NZ_BOQE01000001.1"/>
</dbReference>
<proteinExistence type="predicted"/>
<evidence type="ECO:0000313" key="2">
    <source>
        <dbReference type="Proteomes" id="UP001057291"/>
    </source>
</evidence>
<dbReference type="Proteomes" id="UP001057291">
    <property type="component" value="Unassembled WGS sequence"/>
</dbReference>
<accession>A0AAV4L9T3</accession>
<name>A0AAV4L9T3_9BACL</name>
<evidence type="ECO:0000313" key="1">
    <source>
        <dbReference type="EMBL" id="GIM44501.1"/>
    </source>
</evidence>
<gene>
    <name evidence="1" type="ORF">DNHGIG_00500</name>
</gene>
<sequence length="71" mass="8164">MKLGTELTANDDFRFVTSCRLPVAVVDSSTRQIIDVGEMEQNGDLTFVVNGKTYSRDRRIHRVYFYPEAAY</sequence>
<dbReference type="EMBL" id="BOQE01000001">
    <property type="protein sequence ID" value="GIM44501.1"/>
    <property type="molecule type" value="Genomic_DNA"/>
</dbReference>
<comment type="caution">
    <text evidence="1">The sequence shown here is derived from an EMBL/GenBank/DDBJ whole genome shotgun (WGS) entry which is preliminary data.</text>
</comment>